<dbReference type="InterPro" id="IPR046348">
    <property type="entry name" value="SIS_dom_sf"/>
</dbReference>
<dbReference type="GO" id="GO:0005829">
    <property type="term" value="C:cytosol"/>
    <property type="evidence" value="ECO:0007669"/>
    <property type="project" value="TreeGrafter"/>
</dbReference>
<sequence>MSKEIAEAPSSFLKTLRGKIAETDGVLRASLDESILPADIVAKLASGSIVRIRVIGQGTAAIAGRSLAQLLRKFVDHRVQVDALPATELSGFQLELDMADTLIVAISQSGTTTDTNRTVDLARTRGASVLAIVNRRGSELAAKADGVLYTSDGRDVEMSVASTKAFYSQVAAGALMACAIAEALAMGSASERHQLLAALRTIPEALTTVLGTRDAIAQAARSFAPSRRYWTVVGNGFNAVSAEEVRIKLSELCYKSIACDITEDKKHIDLSCEPMIIVCATGLQDGTASDVAKEIAIYRAHKALPIVIATEGEDRFEAAAVVLTVPRVDPSVAFILSVMVGHLFGYEAALAIDALARPLRAAREVVEHAVERGGVGGQLLVKVRNEIGAPATRFFDALATGSYDGNLEASTAVRVVTMLRDAMAPEPLQAYQANSDKVALPEALIDDLTSALTKAIDELTRPVDAIKHQAKTVTVGISRSDEGLLDRATVQQVLTAGVPRDRLSYKALKIIADLDPAVKEVVGFTRYAIDGSVENNTATVSIVDRGGIALELSSSVERSSALVGTKHRVATDRNVLVARGRRDGRTVIFVPETKGSQTTGITLLHVVFHETLAVPVIKAVLQGYDDRYNRLVDWVTETEGSFNEERLAQVSVADLLILPISDTADHWRQPAAGK</sequence>
<accession>A0A6J6L220</accession>
<dbReference type="GO" id="GO:0006047">
    <property type="term" value="P:UDP-N-acetylglucosamine metabolic process"/>
    <property type="evidence" value="ECO:0007669"/>
    <property type="project" value="TreeGrafter"/>
</dbReference>
<dbReference type="GO" id="GO:0097367">
    <property type="term" value="F:carbohydrate derivative binding"/>
    <property type="evidence" value="ECO:0007669"/>
    <property type="project" value="InterPro"/>
</dbReference>
<evidence type="ECO:0000256" key="1">
    <source>
        <dbReference type="ARBA" id="ARBA00022737"/>
    </source>
</evidence>
<dbReference type="InterPro" id="IPR001347">
    <property type="entry name" value="SIS_dom"/>
</dbReference>
<dbReference type="GO" id="GO:0006487">
    <property type="term" value="P:protein N-linked glycosylation"/>
    <property type="evidence" value="ECO:0007669"/>
    <property type="project" value="TreeGrafter"/>
</dbReference>
<keyword evidence="1" id="KW-0677">Repeat</keyword>
<organism evidence="3">
    <name type="scientific">freshwater metagenome</name>
    <dbReference type="NCBI Taxonomy" id="449393"/>
    <lineage>
        <taxon>unclassified sequences</taxon>
        <taxon>metagenomes</taxon>
        <taxon>ecological metagenomes</taxon>
    </lineage>
</organism>
<dbReference type="SUPFAM" id="SSF53697">
    <property type="entry name" value="SIS domain"/>
    <property type="match status" value="1"/>
</dbReference>
<dbReference type="PROSITE" id="PS51464">
    <property type="entry name" value="SIS"/>
    <property type="match status" value="1"/>
</dbReference>
<dbReference type="EMBL" id="CAEZWB010000171">
    <property type="protein sequence ID" value="CAB4656057.1"/>
    <property type="molecule type" value="Genomic_DNA"/>
</dbReference>
<dbReference type="AlphaFoldDB" id="A0A6J6L220"/>
<dbReference type="CDD" id="cd05008">
    <property type="entry name" value="SIS_GlmS_GlmD_1"/>
    <property type="match status" value="1"/>
</dbReference>
<dbReference type="PANTHER" id="PTHR10937:SF0">
    <property type="entry name" value="GLUTAMINE--FRUCTOSE-6-PHOSPHATE TRANSAMINASE (ISOMERIZING)"/>
    <property type="match status" value="1"/>
</dbReference>
<feature type="domain" description="SIS" evidence="2">
    <location>
        <begin position="40"/>
        <end position="191"/>
    </location>
</feature>
<gene>
    <name evidence="3" type="ORF">UFOPK2166_01098</name>
</gene>
<evidence type="ECO:0000313" key="3">
    <source>
        <dbReference type="EMBL" id="CAB4656057.1"/>
    </source>
</evidence>
<dbReference type="GO" id="GO:0004360">
    <property type="term" value="F:glutamine-fructose-6-phosphate transaminase (isomerizing) activity"/>
    <property type="evidence" value="ECO:0007669"/>
    <property type="project" value="TreeGrafter"/>
</dbReference>
<evidence type="ECO:0000259" key="2">
    <source>
        <dbReference type="PROSITE" id="PS51464"/>
    </source>
</evidence>
<protein>
    <submittedName>
        <fullName evidence="3">Unannotated protein</fullName>
    </submittedName>
</protein>
<proteinExistence type="predicted"/>
<dbReference type="Gene3D" id="3.40.50.10490">
    <property type="entry name" value="Glucose-6-phosphate isomerase like protein, domain 1"/>
    <property type="match status" value="2"/>
</dbReference>
<name>A0A6J6L220_9ZZZZ</name>
<dbReference type="GO" id="GO:0006002">
    <property type="term" value="P:fructose 6-phosphate metabolic process"/>
    <property type="evidence" value="ECO:0007669"/>
    <property type="project" value="TreeGrafter"/>
</dbReference>
<reference evidence="3" key="1">
    <citation type="submission" date="2020-05" db="EMBL/GenBank/DDBJ databases">
        <authorList>
            <person name="Chiriac C."/>
            <person name="Salcher M."/>
            <person name="Ghai R."/>
            <person name="Kavagutti S V."/>
        </authorList>
    </citation>
    <scope>NUCLEOTIDE SEQUENCE</scope>
</reference>
<dbReference type="PANTHER" id="PTHR10937">
    <property type="entry name" value="GLUCOSAMINE--FRUCTOSE-6-PHOSPHATE AMINOTRANSFERASE, ISOMERIZING"/>
    <property type="match status" value="1"/>
</dbReference>
<dbReference type="InterPro" id="IPR035466">
    <property type="entry name" value="GlmS/AgaS_SIS"/>
</dbReference>
<dbReference type="Pfam" id="PF01380">
    <property type="entry name" value="SIS"/>
    <property type="match status" value="1"/>
</dbReference>